<gene>
    <name evidence="3" type="ORF">CFP56_038981</name>
</gene>
<reference evidence="3 4" key="1">
    <citation type="journal article" date="2018" name="Sci. Data">
        <title>The draft genome sequence of cork oak.</title>
        <authorList>
            <person name="Ramos A.M."/>
            <person name="Usie A."/>
            <person name="Barbosa P."/>
            <person name="Barros P.M."/>
            <person name="Capote T."/>
            <person name="Chaves I."/>
            <person name="Simoes F."/>
            <person name="Abreu I."/>
            <person name="Carrasquinho I."/>
            <person name="Faro C."/>
            <person name="Guimaraes J.B."/>
            <person name="Mendonca D."/>
            <person name="Nobrega F."/>
            <person name="Rodrigues L."/>
            <person name="Saibo N.J.M."/>
            <person name="Varela M.C."/>
            <person name="Egas C."/>
            <person name="Matos J."/>
            <person name="Miguel C.M."/>
            <person name="Oliveira M.M."/>
            <person name="Ricardo C.P."/>
            <person name="Goncalves S."/>
        </authorList>
    </citation>
    <scope>NUCLEOTIDE SEQUENCE [LARGE SCALE GENOMIC DNA]</scope>
    <source>
        <strain evidence="4">cv. HL8</strain>
    </source>
</reference>
<dbReference type="InterPro" id="IPR029058">
    <property type="entry name" value="AB_hydrolase_fold"/>
</dbReference>
<evidence type="ECO:0000259" key="2">
    <source>
        <dbReference type="Pfam" id="PF01764"/>
    </source>
</evidence>
<keyword evidence="4" id="KW-1185">Reference proteome</keyword>
<feature type="domain" description="Fungal lipase-type" evidence="2">
    <location>
        <begin position="111"/>
        <end position="175"/>
    </location>
</feature>
<dbReference type="EMBL" id="PKMF04000743">
    <property type="protein sequence ID" value="KAK7820359.1"/>
    <property type="molecule type" value="Genomic_DNA"/>
</dbReference>
<dbReference type="SUPFAM" id="SSF53474">
    <property type="entry name" value="alpha/beta-Hydrolases"/>
    <property type="match status" value="1"/>
</dbReference>
<evidence type="ECO:0000313" key="4">
    <source>
        <dbReference type="Proteomes" id="UP000237347"/>
    </source>
</evidence>
<evidence type="ECO:0000313" key="3">
    <source>
        <dbReference type="EMBL" id="KAK7820359.1"/>
    </source>
</evidence>
<organism evidence="3 4">
    <name type="scientific">Quercus suber</name>
    <name type="common">Cork oak</name>
    <dbReference type="NCBI Taxonomy" id="58331"/>
    <lineage>
        <taxon>Eukaryota</taxon>
        <taxon>Viridiplantae</taxon>
        <taxon>Streptophyta</taxon>
        <taxon>Embryophyta</taxon>
        <taxon>Tracheophyta</taxon>
        <taxon>Spermatophyta</taxon>
        <taxon>Magnoliopsida</taxon>
        <taxon>eudicotyledons</taxon>
        <taxon>Gunneridae</taxon>
        <taxon>Pentapetalae</taxon>
        <taxon>rosids</taxon>
        <taxon>fabids</taxon>
        <taxon>Fagales</taxon>
        <taxon>Fagaceae</taxon>
        <taxon>Quercus</taxon>
    </lineage>
</organism>
<dbReference type="Pfam" id="PF01764">
    <property type="entry name" value="Lipase_3"/>
    <property type="match status" value="1"/>
</dbReference>
<dbReference type="Proteomes" id="UP000237347">
    <property type="component" value="Unassembled WGS sequence"/>
</dbReference>
<dbReference type="PANTHER" id="PTHR31479:SF2">
    <property type="entry name" value="ALPHA_BETA-HYDROLASES SUPERFAMILY PROTEIN"/>
    <property type="match status" value="1"/>
</dbReference>
<dbReference type="GO" id="GO:0016787">
    <property type="term" value="F:hydrolase activity"/>
    <property type="evidence" value="ECO:0007669"/>
    <property type="project" value="UniProtKB-KW"/>
</dbReference>
<dbReference type="AlphaFoldDB" id="A0AAW0J115"/>
<proteinExistence type="predicted"/>
<sequence>MPSKGQIVHHSEESEPSEPPLYILSHEESSLALRWYDNLNFKFILVSWLIDENDKSIFGATFEYKGESLPNIPQFVIAFRGTILKGKTAKEDLKLDRLCLANRLHKSSRFQKAKNYIEHMVDLHGGERVWVAGHSLGAAIALLAGKEIAKKTTDTSKRIEAYLFNPPFCSDLIMRWFKNEFVKLGVQLAKNGLKLILSHFGEDHKDQEAQANDTLAFNALSNWVPHIFVHPNDIFCSAYIDYFQSRQKMLEIGFRKLEKVAAMKTMRMLLGMDSSSEAMHLLPSAILTINKVEFPRETEGFFDKFGRKGSAHELKQWWNPNSSYEFQDHIRKYNPPN</sequence>
<name>A0AAW0J115_QUESU</name>
<evidence type="ECO:0000256" key="1">
    <source>
        <dbReference type="ARBA" id="ARBA00022801"/>
    </source>
</evidence>
<dbReference type="GO" id="GO:0006629">
    <property type="term" value="P:lipid metabolic process"/>
    <property type="evidence" value="ECO:0007669"/>
    <property type="project" value="InterPro"/>
</dbReference>
<keyword evidence="1" id="KW-0378">Hydrolase</keyword>
<dbReference type="Gene3D" id="3.40.50.1820">
    <property type="entry name" value="alpha/beta hydrolase"/>
    <property type="match status" value="1"/>
</dbReference>
<comment type="caution">
    <text evidence="3">The sequence shown here is derived from an EMBL/GenBank/DDBJ whole genome shotgun (WGS) entry which is preliminary data.</text>
</comment>
<accession>A0AAW0J115</accession>
<protein>
    <submittedName>
        <fullName evidence="3">Gdsl esterase/lipase</fullName>
    </submittedName>
</protein>
<dbReference type="PANTHER" id="PTHR31479">
    <property type="entry name" value="ALPHA/BETA-HYDROLASES SUPERFAMILY PROTEIN"/>
    <property type="match status" value="1"/>
</dbReference>
<dbReference type="InterPro" id="IPR002921">
    <property type="entry name" value="Fungal_lipase-type"/>
</dbReference>